<reference evidence="11 12" key="1">
    <citation type="journal article" date="2012" name="J. Bacteriol.">
        <title>Draft Genome Sequences for Two Metal-Reducing Pelosinus fermentans Strains Isolated from a Cr(VI)-Contaminated Site and for Type Strain R7.</title>
        <authorList>
            <person name="Brown S.D."/>
            <person name="Podar M."/>
            <person name="Klingeman D.M."/>
            <person name="Johnson C.M."/>
            <person name="Yang Z.K."/>
            <person name="Utturkar S.M."/>
            <person name="Land M.L."/>
            <person name="Mosher J.J."/>
            <person name="Hurt R.A.Jr."/>
            <person name="Phelps T.J."/>
            <person name="Palumbo A.V."/>
            <person name="Arkin A.P."/>
            <person name="Hazen T.C."/>
            <person name="Elias D.A."/>
        </authorList>
    </citation>
    <scope>NUCLEOTIDE SEQUENCE [LARGE SCALE GENOMIC DNA]</scope>
    <source>
        <strain evidence="11 12">B4</strain>
    </source>
</reference>
<evidence type="ECO:0000259" key="10">
    <source>
        <dbReference type="PROSITE" id="PS51371"/>
    </source>
</evidence>
<evidence type="ECO:0000256" key="8">
    <source>
        <dbReference type="RuleBase" id="RU369116"/>
    </source>
</evidence>
<feature type="domain" description="ABC transporter" evidence="9">
    <location>
        <begin position="2"/>
        <end position="237"/>
    </location>
</feature>
<dbReference type="FunFam" id="3.40.50.300:FF:000425">
    <property type="entry name" value="Probable ABC transporter, ATP-binding subunit"/>
    <property type="match status" value="1"/>
</dbReference>
<dbReference type="PATRIC" id="fig|1149862.3.peg.4461"/>
<comment type="subunit">
    <text evidence="8">The complex is probably composed of two ATP-binding proteins, two transmembrane proteins and a solute-binding protein.</text>
</comment>
<dbReference type="PROSITE" id="PS50893">
    <property type="entry name" value="ABC_TRANSPORTER_2"/>
    <property type="match status" value="1"/>
</dbReference>
<accession>I9AS21</accession>
<dbReference type="PROSITE" id="PS51371">
    <property type="entry name" value="CBS"/>
    <property type="match status" value="1"/>
</dbReference>
<dbReference type="SMART" id="SM00116">
    <property type="entry name" value="CBS"/>
    <property type="match status" value="2"/>
</dbReference>
<dbReference type="CDD" id="cd03295">
    <property type="entry name" value="ABC_OpuCA_Osmoprotection"/>
    <property type="match status" value="1"/>
</dbReference>
<proteinExistence type="inferred from homology"/>
<dbReference type="Gene3D" id="3.10.580.10">
    <property type="entry name" value="CBS-domain"/>
    <property type="match status" value="1"/>
</dbReference>
<gene>
    <name evidence="11" type="ORF">FB4_1431</name>
</gene>
<dbReference type="PROSITE" id="PS00211">
    <property type="entry name" value="ABC_TRANSPORTER_1"/>
    <property type="match status" value="1"/>
</dbReference>
<dbReference type="Pfam" id="PF00005">
    <property type="entry name" value="ABC_tran"/>
    <property type="match status" value="1"/>
</dbReference>
<evidence type="ECO:0000256" key="7">
    <source>
        <dbReference type="PROSITE-ProRule" id="PRU00703"/>
    </source>
</evidence>
<evidence type="ECO:0000313" key="11">
    <source>
        <dbReference type="EMBL" id="EIW15742.1"/>
    </source>
</evidence>
<dbReference type="GO" id="GO:0031460">
    <property type="term" value="P:glycine betaine transport"/>
    <property type="evidence" value="ECO:0007669"/>
    <property type="project" value="InterPro"/>
</dbReference>
<protein>
    <recommendedName>
        <fullName evidence="8">Quaternary amine transport ATP-binding protein</fullName>
        <ecNumber evidence="8">7.6.2.9</ecNumber>
    </recommendedName>
</protein>
<comment type="subcellular location">
    <subcellularLocation>
        <location evidence="8">Cell inner membrane</location>
        <topology evidence="8">Peripheral membrane protein</topology>
    </subcellularLocation>
</comment>
<dbReference type="InterPro" id="IPR046342">
    <property type="entry name" value="CBS_dom_sf"/>
</dbReference>
<dbReference type="InterPro" id="IPR005892">
    <property type="entry name" value="Gly-betaine_transp_ATP-bd"/>
</dbReference>
<evidence type="ECO:0000256" key="6">
    <source>
        <dbReference type="ARBA" id="ARBA00023122"/>
    </source>
</evidence>
<sequence>MIIFKNVSKIYNDDFHAVDTIDLHIKEGEFIALIGPSGSGKSTTMKMINRLIEATSGTILIHGQDIGDQDPVLLRRNIGYVIQHIGLLPHMTIGKNIALVPKLKKWDKARCDKRVDELLEMVGLPAKEYKNRFPAELSGGQQQRVGVIRALAGDPPIVLMDEPFSALDPISREQLQDELLNLQTKIRKTIVFVTHDIDEAIKLADRIGIMQDGKLIQFDTPEQILRHPVNEFVRTFFGADRMNQVESLPTIEEVMIRPISSFPKRGLAESLIKMRKYKIDSLLVVDRSETFLGVAGVGEIQKNFSNENMVLEDVMKKEVPTVRLSQQLDDAINLISENQVAFLPVLDESHKLKGLITRASLVDVMANQLRSNNNEAAPVGGEGL</sequence>
<dbReference type="EMBL" id="AKVJ01000076">
    <property type="protein sequence ID" value="EIW15742.1"/>
    <property type="molecule type" value="Genomic_DNA"/>
</dbReference>
<dbReference type="InterPro" id="IPR000644">
    <property type="entry name" value="CBS_dom"/>
</dbReference>
<name>I9AS21_9FIRM</name>
<keyword evidence="12" id="KW-1185">Reference proteome</keyword>
<dbReference type="InterPro" id="IPR003439">
    <property type="entry name" value="ABC_transporter-like_ATP-bd"/>
</dbReference>
<keyword evidence="2 8" id="KW-0813">Transport</keyword>
<dbReference type="GO" id="GO:0005886">
    <property type="term" value="C:plasma membrane"/>
    <property type="evidence" value="ECO:0007669"/>
    <property type="project" value="UniProtKB-SubCell"/>
</dbReference>
<organism evidence="11 12">
    <name type="scientific">Pelosinus fermentans B4</name>
    <dbReference type="NCBI Taxonomy" id="1149862"/>
    <lineage>
        <taxon>Bacteria</taxon>
        <taxon>Bacillati</taxon>
        <taxon>Bacillota</taxon>
        <taxon>Negativicutes</taxon>
        <taxon>Selenomonadales</taxon>
        <taxon>Sporomusaceae</taxon>
        <taxon>Pelosinus</taxon>
    </lineage>
</organism>
<evidence type="ECO:0000256" key="3">
    <source>
        <dbReference type="ARBA" id="ARBA00022737"/>
    </source>
</evidence>
<dbReference type="GO" id="GO:0005524">
    <property type="term" value="F:ATP binding"/>
    <property type="evidence" value="ECO:0007669"/>
    <property type="project" value="UniProtKB-UniRule"/>
</dbReference>
<dbReference type="OrthoDB" id="9780431at2"/>
<dbReference type="Gene3D" id="3.40.50.300">
    <property type="entry name" value="P-loop containing nucleotide triphosphate hydrolases"/>
    <property type="match status" value="1"/>
</dbReference>
<keyword evidence="8" id="KW-1003">Cell membrane</keyword>
<evidence type="ECO:0000313" key="12">
    <source>
        <dbReference type="Proteomes" id="UP000004324"/>
    </source>
</evidence>
<dbReference type="AlphaFoldDB" id="I9AS21"/>
<evidence type="ECO:0000256" key="1">
    <source>
        <dbReference type="ARBA" id="ARBA00005417"/>
    </source>
</evidence>
<comment type="catalytic activity">
    <reaction evidence="8">
        <text>a quaternary ammonium(out) + ATP + H2O = a quaternary ammonium(in) + ADP + phosphate + H(+)</text>
        <dbReference type="Rhea" id="RHEA:11036"/>
        <dbReference type="ChEBI" id="CHEBI:15377"/>
        <dbReference type="ChEBI" id="CHEBI:15378"/>
        <dbReference type="ChEBI" id="CHEBI:30616"/>
        <dbReference type="ChEBI" id="CHEBI:35267"/>
        <dbReference type="ChEBI" id="CHEBI:43474"/>
        <dbReference type="ChEBI" id="CHEBI:456216"/>
    </reaction>
</comment>
<keyword evidence="4 8" id="KW-0547">Nucleotide-binding</keyword>
<evidence type="ECO:0000256" key="2">
    <source>
        <dbReference type="ARBA" id="ARBA00022448"/>
    </source>
</evidence>
<keyword evidence="3" id="KW-0677">Repeat</keyword>
<evidence type="ECO:0000256" key="5">
    <source>
        <dbReference type="ARBA" id="ARBA00022840"/>
    </source>
</evidence>
<dbReference type="GO" id="GO:0016887">
    <property type="term" value="F:ATP hydrolysis activity"/>
    <property type="evidence" value="ECO:0007669"/>
    <property type="project" value="UniProtKB-UniRule"/>
</dbReference>
<comment type="similarity">
    <text evidence="1 8">Belongs to the ABC transporter superfamily.</text>
</comment>
<keyword evidence="5 8" id="KW-0067">ATP-binding</keyword>
<dbReference type="PANTHER" id="PTHR43117">
    <property type="entry name" value="OSMOPROTECTANT IMPORT ATP-BINDING PROTEIN OSMV"/>
    <property type="match status" value="1"/>
</dbReference>
<feature type="domain" description="CBS" evidence="10">
    <location>
        <begin position="315"/>
        <end position="371"/>
    </location>
</feature>
<comment type="caution">
    <text evidence="11">The sequence shown here is derived from an EMBL/GenBank/DDBJ whole genome shotgun (WGS) entry which is preliminary data.</text>
</comment>
<dbReference type="RefSeq" id="WP_007938475.1">
    <property type="nucleotide sequence ID" value="NZ_AKVJ01000076.1"/>
</dbReference>
<dbReference type="Proteomes" id="UP000004324">
    <property type="component" value="Unassembled WGS sequence"/>
</dbReference>
<dbReference type="NCBIfam" id="TIGR01186">
    <property type="entry name" value="proV"/>
    <property type="match status" value="1"/>
</dbReference>
<evidence type="ECO:0000256" key="4">
    <source>
        <dbReference type="ARBA" id="ARBA00022741"/>
    </source>
</evidence>
<keyword evidence="8" id="KW-0472">Membrane</keyword>
<dbReference type="SUPFAM" id="SSF52540">
    <property type="entry name" value="P-loop containing nucleoside triphosphate hydrolases"/>
    <property type="match status" value="1"/>
</dbReference>
<dbReference type="InterPro" id="IPR017871">
    <property type="entry name" value="ABC_transporter-like_CS"/>
</dbReference>
<dbReference type="InterPro" id="IPR027417">
    <property type="entry name" value="P-loop_NTPase"/>
</dbReference>
<dbReference type="InterPro" id="IPR003593">
    <property type="entry name" value="AAA+_ATPase"/>
</dbReference>
<dbReference type="PANTHER" id="PTHR43117:SF4">
    <property type="entry name" value="OSMOPROTECTANT IMPORT ATP-BINDING PROTEIN OSMV"/>
    <property type="match status" value="1"/>
</dbReference>
<dbReference type="SUPFAM" id="SSF54631">
    <property type="entry name" value="CBS-domain pair"/>
    <property type="match status" value="1"/>
</dbReference>
<dbReference type="GO" id="GO:0006865">
    <property type="term" value="P:amino acid transport"/>
    <property type="evidence" value="ECO:0007669"/>
    <property type="project" value="UniProtKB-UniRule"/>
</dbReference>
<evidence type="ECO:0000259" key="9">
    <source>
        <dbReference type="PROSITE" id="PS50893"/>
    </source>
</evidence>
<dbReference type="EC" id="7.6.2.9" evidence="8"/>
<dbReference type="SMART" id="SM00382">
    <property type="entry name" value="AAA"/>
    <property type="match status" value="1"/>
</dbReference>
<keyword evidence="8" id="KW-0997">Cell inner membrane</keyword>
<dbReference type="Pfam" id="PF00571">
    <property type="entry name" value="CBS"/>
    <property type="match status" value="1"/>
</dbReference>
<dbReference type="GO" id="GO:0015418">
    <property type="term" value="F:ABC-type quaternary ammonium compound transporting activity"/>
    <property type="evidence" value="ECO:0007669"/>
    <property type="project" value="UniProtKB-EC"/>
</dbReference>
<keyword evidence="6 7" id="KW-0129">CBS domain</keyword>